<accession>A0A4U3LKX4</accession>
<evidence type="ECO:0000256" key="2">
    <source>
        <dbReference type="SAM" id="Phobius"/>
    </source>
</evidence>
<comment type="caution">
    <text evidence="4">The sequence shown here is derived from an EMBL/GenBank/DDBJ whole genome shotgun (WGS) entry which is preliminary data.</text>
</comment>
<dbReference type="PANTHER" id="PTHR22674">
    <property type="entry name" value="NTPASE, KAP FAMILY P-LOOP DOMAIN-CONTAINING 1"/>
    <property type="match status" value="1"/>
</dbReference>
<reference evidence="4 5" key="1">
    <citation type="submission" date="2019-04" db="EMBL/GenBank/DDBJ databases">
        <title>Kribbella sp. NEAU-THZ 27 nov., a novel actinomycete isolated from soil.</title>
        <authorList>
            <person name="Duan L."/>
        </authorList>
    </citation>
    <scope>NUCLEOTIDE SEQUENCE [LARGE SCALE GENOMIC DNA]</scope>
    <source>
        <strain evidence="5">NEAU-THZ27</strain>
    </source>
</reference>
<feature type="region of interest" description="Disordered" evidence="1">
    <location>
        <begin position="885"/>
        <end position="926"/>
    </location>
</feature>
<feature type="transmembrane region" description="Helical" evidence="2">
    <location>
        <begin position="600"/>
        <end position="620"/>
    </location>
</feature>
<name>A0A4U3LKX4_9ACTN</name>
<proteinExistence type="predicted"/>
<dbReference type="InterPro" id="IPR052754">
    <property type="entry name" value="NTPase_KAP_P-loop"/>
</dbReference>
<keyword evidence="2" id="KW-0812">Transmembrane</keyword>
<feature type="domain" description="KAP NTPase" evidence="3">
    <location>
        <begin position="380"/>
        <end position="461"/>
    </location>
</feature>
<keyword evidence="2" id="KW-0472">Membrane</keyword>
<dbReference type="AlphaFoldDB" id="A0A4U3LKX4"/>
<protein>
    <recommendedName>
        <fullName evidence="3">KAP NTPase domain-containing protein</fullName>
    </recommendedName>
</protein>
<feature type="compositionally biased region" description="Basic residues" evidence="1">
    <location>
        <begin position="24"/>
        <end position="37"/>
    </location>
</feature>
<gene>
    <name evidence="4" type="ORF">FDA38_27325</name>
</gene>
<sequence length="1098" mass="120081">MDRTPHRLGPRQRQRNPGMGDSRRPRRHRYRPRRGRPPRMAAGHGNEWLTVSMAAERTETLQELITETGHSEDHRIGEFAGLAAAVQRVRHDAGVSNTTLVTRSTALLVLMLLDPKINAALEVGGVRQSELFKALSLTSVPESTASGPAGLHDEFERAMRRYLADRPPQPPIDLQDIATAIIRDGRDQPGGLLPERLKELDYAIVLADIDRFPPSTSESRAERPPLSESLQAVARELSSTPDTLSSFTIVRAIAQRHPEYADHRLGAAVLTPVPGATRLTWPEWAENVANGYDRGALAQSAHGVLDGRLFLIGLALADPTLHQAMAAAGVWTPLLLEIDEVAAPVGSALSTVLREIQFGYGYRNDQASGDDQLGIQGEVNAVCAVITDPVVKPPLAVGLFGEWGSGKSFFMDKMRQRVAELTTPSTAGSQDPKPLNVIQIRFNAWHYSDSSLWSSLAIEIFERLVDPEPIDETERAQWVLRKGDPMQTERRDLLSQLETYRGAKAALDAERVHLTTERAALARRRDQATQQRMQSVQKARFTDVAGALAEDTTVRRALDRVATELKVKPAVSELQGLAAELRTTSGYLPTVWRLVRHKTWTVALAATFFVLALATAALIVRPSVSWLGSLVTGAGSVAAIVVAVVGWIRPAARQVNRALKVIESAIHASAEVEAKLRSRREREERILDVTLTAKDHEIAQATQAIAALDEKIAASEAAAEALTVGRRLYDFLADRAAGYQKHQGVVGMLHRDFRLLDAQLLAYRTQATQTPGWPAADRVVLYIDDLDRCAPSKVLEVLEAVHLLLALELFVVVVGVDPRWLERSLRHQYRELVTTGEPGTDPYLRAMPIEYLEKIFQIPLTLPAMEPTGYARLIASLAPTTAVPTLTSPGDAQLGTTRRATSGESPGGDRAPTRAPLDVQPGSAAAGLHGQQIDLTPGEVTFAQQLGPLVDSPRAAKRLINTYRLIRATQHVGSRSRFLGVNRQPGEYQVVLTLLAVAAGYPTMVDRVLVALQDDAGKHGIHLWPDFVAALAPSTAASPTGRLVPSDLDLPNDPERIDSAVWANMHRSLAACLPATQLTQLEPYQRWGRIVARFSFTL</sequence>
<dbReference type="InterPro" id="IPR011646">
    <property type="entry name" value="KAP_P-loop"/>
</dbReference>
<dbReference type="Proteomes" id="UP000305836">
    <property type="component" value="Unassembled WGS sequence"/>
</dbReference>
<feature type="region of interest" description="Disordered" evidence="1">
    <location>
        <begin position="1"/>
        <end position="45"/>
    </location>
</feature>
<organism evidence="4 5">
    <name type="scientific">Kribbella jiaozuonensis</name>
    <dbReference type="NCBI Taxonomy" id="2575441"/>
    <lineage>
        <taxon>Bacteria</taxon>
        <taxon>Bacillati</taxon>
        <taxon>Actinomycetota</taxon>
        <taxon>Actinomycetes</taxon>
        <taxon>Propionibacteriales</taxon>
        <taxon>Kribbellaceae</taxon>
        <taxon>Kribbella</taxon>
    </lineage>
</organism>
<dbReference type="Pfam" id="PF07693">
    <property type="entry name" value="KAP_NTPase"/>
    <property type="match status" value="2"/>
</dbReference>
<feature type="compositionally biased region" description="Polar residues" evidence="1">
    <location>
        <begin position="885"/>
        <end position="904"/>
    </location>
</feature>
<dbReference type="EMBL" id="SZPZ01000004">
    <property type="protein sequence ID" value="TKK76132.1"/>
    <property type="molecule type" value="Genomic_DNA"/>
</dbReference>
<feature type="transmembrane region" description="Helical" evidence="2">
    <location>
        <begin position="626"/>
        <end position="648"/>
    </location>
</feature>
<evidence type="ECO:0000313" key="5">
    <source>
        <dbReference type="Proteomes" id="UP000305836"/>
    </source>
</evidence>
<feature type="compositionally biased region" description="Basic residues" evidence="1">
    <location>
        <begin position="1"/>
        <end position="14"/>
    </location>
</feature>
<evidence type="ECO:0000313" key="4">
    <source>
        <dbReference type="EMBL" id="TKK76132.1"/>
    </source>
</evidence>
<feature type="domain" description="KAP NTPase" evidence="3">
    <location>
        <begin position="776"/>
        <end position="966"/>
    </location>
</feature>
<dbReference type="OrthoDB" id="3790848at2"/>
<keyword evidence="2" id="KW-1133">Transmembrane helix</keyword>
<evidence type="ECO:0000259" key="3">
    <source>
        <dbReference type="Pfam" id="PF07693"/>
    </source>
</evidence>
<dbReference type="PANTHER" id="PTHR22674:SF6">
    <property type="entry name" value="NTPASE KAP FAMILY P-LOOP DOMAIN-CONTAINING PROTEIN 1"/>
    <property type="match status" value="1"/>
</dbReference>
<evidence type="ECO:0000256" key="1">
    <source>
        <dbReference type="SAM" id="MobiDB-lite"/>
    </source>
</evidence>
<keyword evidence="5" id="KW-1185">Reference proteome</keyword>